<dbReference type="Gene3D" id="2.40.50.90">
    <property type="match status" value="1"/>
</dbReference>
<dbReference type="InterPro" id="IPR016071">
    <property type="entry name" value="Staphylococal_nuclease_OB-fold"/>
</dbReference>
<feature type="domain" description="TNase-like" evidence="5">
    <location>
        <begin position="63"/>
        <end position="194"/>
    </location>
</feature>
<dbReference type="GO" id="GO:0004519">
    <property type="term" value="F:endonuclease activity"/>
    <property type="evidence" value="ECO:0007669"/>
    <property type="project" value="UniProtKB-KW"/>
</dbReference>
<keyword evidence="4" id="KW-1133">Transmembrane helix</keyword>
<comment type="caution">
    <text evidence="6">The sequence shown here is derived from an EMBL/GenBank/DDBJ whole genome shotgun (WGS) entry which is preliminary data.</text>
</comment>
<evidence type="ECO:0000259" key="5">
    <source>
        <dbReference type="PROSITE" id="PS50830"/>
    </source>
</evidence>
<evidence type="ECO:0000313" key="7">
    <source>
        <dbReference type="Proteomes" id="UP000034799"/>
    </source>
</evidence>
<dbReference type="SMART" id="SM00318">
    <property type="entry name" value="SNc"/>
    <property type="match status" value="1"/>
</dbReference>
<evidence type="ECO:0000256" key="2">
    <source>
        <dbReference type="ARBA" id="ARBA00022759"/>
    </source>
</evidence>
<dbReference type="GO" id="GO:0016787">
    <property type="term" value="F:hydrolase activity"/>
    <property type="evidence" value="ECO:0007669"/>
    <property type="project" value="UniProtKB-KW"/>
</dbReference>
<dbReference type="InterPro" id="IPR035437">
    <property type="entry name" value="SNase_OB-fold_sf"/>
</dbReference>
<gene>
    <name evidence="6" type="ORF">UT34_C0001G0309</name>
</gene>
<dbReference type="STRING" id="1619100.UT34_C0001G0309"/>
<dbReference type="SUPFAM" id="SSF50199">
    <property type="entry name" value="Staphylococcal nuclease"/>
    <property type="match status" value="1"/>
</dbReference>
<evidence type="ECO:0000313" key="6">
    <source>
        <dbReference type="EMBL" id="KKR06269.1"/>
    </source>
</evidence>
<dbReference type="PANTHER" id="PTHR12302">
    <property type="entry name" value="EBNA2 BINDING PROTEIN P100"/>
    <property type="match status" value="1"/>
</dbReference>
<evidence type="ECO:0000256" key="4">
    <source>
        <dbReference type="SAM" id="Phobius"/>
    </source>
</evidence>
<dbReference type="PROSITE" id="PS50830">
    <property type="entry name" value="TNASE_3"/>
    <property type="match status" value="1"/>
</dbReference>
<dbReference type="Pfam" id="PF00565">
    <property type="entry name" value="SNase"/>
    <property type="match status" value="1"/>
</dbReference>
<dbReference type="AlphaFoldDB" id="A0A0G0MQF9"/>
<dbReference type="PANTHER" id="PTHR12302:SF3">
    <property type="entry name" value="SERINE_THREONINE-PROTEIN KINASE 31"/>
    <property type="match status" value="1"/>
</dbReference>
<feature type="transmembrane region" description="Helical" evidence="4">
    <location>
        <begin position="21"/>
        <end position="42"/>
    </location>
</feature>
<protein>
    <submittedName>
        <fullName evidence="6">Micrococcal nuclease</fullName>
    </submittedName>
</protein>
<keyword evidence="4" id="KW-0812">Transmembrane</keyword>
<evidence type="ECO:0000256" key="1">
    <source>
        <dbReference type="ARBA" id="ARBA00022722"/>
    </source>
</evidence>
<proteinExistence type="predicted"/>
<dbReference type="EMBL" id="LBWK01000001">
    <property type="protein sequence ID" value="KKR06269.1"/>
    <property type="molecule type" value="Genomic_DNA"/>
</dbReference>
<evidence type="ECO:0000256" key="3">
    <source>
        <dbReference type="ARBA" id="ARBA00022801"/>
    </source>
</evidence>
<dbReference type="Proteomes" id="UP000034799">
    <property type="component" value="Unassembled WGS sequence"/>
</dbReference>
<organism evidence="6 7">
    <name type="scientific">candidate division WS6 bacterium GW2011_GWF2_39_15</name>
    <dbReference type="NCBI Taxonomy" id="1619100"/>
    <lineage>
        <taxon>Bacteria</taxon>
        <taxon>Candidatus Dojkabacteria</taxon>
    </lineage>
</organism>
<sequence length="198" mass="22706">MQITDTNQKSFTLPTRLSSKARARSLTTTIIAVIVLILAYSFNITNPESQPGVKSAQDFSIDENKFYEVTKVVDGDTIKVSELGTLRMIGIDTPEIVDPRKPVECFGREASDKAKDLLLGKKVRLEVDNSQERIDRYDRLLVYVYTKDGLFFNQEMIRQGYAHEYTYSVPYKYQIDFRNAQRDAQENNRGLWGAKCNN</sequence>
<reference evidence="6 7" key="1">
    <citation type="journal article" date="2015" name="Nature">
        <title>rRNA introns, odd ribosomes, and small enigmatic genomes across a large radiation of phyla.</title>
        <authorList>
            <person name="Brown C.T."/>
            <person name="Hug L.A."/>
            <person name="Thomas B.C."/>
            <person name="Sharon I."/>
            <person name="Castelle C.J."/>
            <person name="Singh A."/>
            <person name="Wilkins M.J."/>
            <person name="Williams K.H."/>
            <person name="Banfield J.F."/>
        </authorList>
    </citation>
    <scope>NUCLEOTIDE SEQUENCE [LARGE SCALE GENOMIC DNA]</scope>
</reference>
<keyword evidence="3" id="KW-0378">Hydrolase</keyword>
<keyword evidence="1" id="KW-0540">Nuclease</keyword>
<keyword evidence="2" id="KW-0255">Endonuclease</keyword>
<accession>A0A0G0MQF9</accession>
<name>A0A0G0MQF9_9BACT</name>
<keyword evidence="4" id="KW-0472">Membrane</keyword>